<sequence>MPEVVNFCYECNTKECNSKHNFDNAFKCYESNGKLSSKIAIGCNSNKCYLASNIKEGDSEEILDKHTKQGCGDCPQVEGQCRTCTEKLCNSLSFYRKQFYACRTFNDKYVICAPGTEKCYYGENKAGCGKCEGDSDCFECNTKYCNAKENFNKVFRCYESNGKITYTKARECEKKKCYLAFNIKG</sequence>
<reference evidence="1 2" key="1">
    <citation type="submission" date="2020-08" db="EMBL/GenBank/DDBJ databases">
        <authorList>
            <person name="Koutsovoulos G."/>
            <person name="Danchin GJ E."/>
        </authorList>
    </citation>
    <scope>NUCLEOTIDE SEQUENCE [LARGE SCALE GENOMIC DNA]</scope>
</reference>
<dbReference type="EMBL" id="CAJEWN010000161">
    <property type="protein sequence ID" value="CAD2170015.1"/>
    <property type="molecule type" value="Genomic_DNA"/>
</dbReference>
<name>A0A6V7V5D5_MELEN</name>
<comment type="caution">
    <text evidence="1">The sequence shown here is derived from an EMBL/GenBank/DDBJ whole genome shotgun (WGS) entry which is preliminary data.</text>
</comment>
<protein>
    <submittedName>
        <fullName evidence="1">Uncharacterized protein</fullName>
    </submittedName>
</protein>
<dbReference type="AlphaFoldDB" id="A0A6V7V5D5"/>
<evidence type="ECO:0000313" key="2">
    <source>
        <dbReference type="Proteomes" id="UP000580250"/>
    </source>
</evidence>
<dbReference type="Proteomes" id="UP000580250">
    <property type="component" value="Unassembled WGS sequence"/>
</dbReference>
<proteinExistence type="predicted"/>
<organism evidence="1 2">
    <name type="scientific">Meloidogyne enterolobii</name>
    <name type="common">Root-knot nematode worm</name>
    <name type="synonym">Meloidogyne mayaguensis</name>
    <dbReference type="NCBI Taxonomy" id="390850"/>
    <lineage>
        <taxon>Eukaryota</taxon>
        <taxon>Metazoa</taxon>
        <taxon>Ecdysozoa</taxon>
        <taxon>Nematoda</taxon>
        <taxon>Chromadorea</taxon>
        <taxon>Rhabditida</taxon>
        <taxon>Tylenchina</taxon>
        <taxon>Tylenchomorpha</taxon>
        <taxon>Tylenchoidea</taxon>
        <taxon>Meloidogynidae</taxon>
        <taxon>Meloidogyninae</taxon>
        <taxon>Meloidogyne</taxon>
    </lineage>
</organism>
<evidence type="ECO:0000313" key="1">
    <source>
        <dbReference type="EMBL" id="CAD2170015.1"/>
    </source>
</evidence>
<gene>
    <name evidence="1" type="ORF">MENT_LOCUS21387</name>
</gene>
<accession>A0A6V7V5D5</accession>